<dbReference type="InterPro" id="IPR055384">
    <property type="entry name" value="DUF7604"/>
</dbReference>
<dbReference type="eggNOG" id="COG2304">
    <property type="taxonomic scope" value="Bacteria"/>
</dbReference>
<dbReference type="PROSITE" id="PS50234">
    <property type="entry name" value="VWFA"/>
    <property type="match status" value="1"/>
</dbReference>
<dbReference type="InterPro" id="IPR036465">
    <property type="entry name" value="vWFA_dom_sf"/>
</dbReference>
<dbReference type="STRING" id="1688.BCUN_1751"/>
<feature type="region of interest" description="Disordered" evidence="1">
    <location>
        <begin position="554"/>
        <end position="599"/>
    </location>
</feature>
<protein>
    <submittedName>
        <fullName evidence="4">FctX protein</fullName>
    </submittedName>
</protein>
<sequence>MEGPSSLNPRRHGRQSGIVRTRNHGSKLVALLCALAMVAGMTGAAVSAYGDDDESTAPSQDAQVTAQAAEPTAKAVDAPAFNKQIEPNDDGTYTLSMDVTGKSSETTEQQVIPLDIALVLDVSGSMDEPVMRDQYSEVALRNMSYRNTYYVPNGDTYEPVTCSKMQTVGHIFTSTVCTTWQTAEGASYNVSYNGSTPTGVSPDTKFYQVRQVSTGQTRLQVLKASVDEFLTQLAAQNETIANPDSKVQVTLIKYAAKKNTTVGNDTYTEGEYTYNYSQVVQPLTSQMDKIRTSVDALTEGGATSADYGLEFAKQELDKGSRANAQKMVIFYSDGEPNHSKSDSVSPGNGTGFEQNVANSAIEAAHTLKAAGATIFAIGAMSDANPTGTDKVNKYMNYVSSNFPDATSMISPGEGKYGNVYYQAVTAGTDLQRIFDELIDIVTSGTAYENVTMTDTLSQYAQFTQPDAANFGAKLVIRDAQGKVVDPSAVGLPDEQGQTYAITANPATKTVSVSFPDNYALHDGYRYSLEYTVEPTQKAYDDYASNLNSGSADGAYAGVKGDDETGASSAGQPGFRSNDKATIDYTPRVDGNSQDPVKDVPMPHPVIQVDESKFAKLTVEKHWVGVPTADRPDSILVDISCRTAAGEACTGYDNVKVAPDPNDAATEDWHATVWIPVADVDRTFTVTEHSYDAYYTQYDAKREWNLDANQTDGGSGYFTTVTNYPKTATFSLGNIQVGKTVQGTDTDSDFGFTLNAGEGLTGATTDGTTAFTSADTTVAGPFTRDQQRTGAFDGTVTLQLPAPGETSKAYAFTVNEQDPQSEGWIWDQDQVGVTVTVARNTAGDPEFNADGTVKATVSYTYPDGDSDATDANKNLAAFTNRLKPVSKLPLTGEGGATPLLWLVIGGGLGALALLSAGGVAVWRKRSQV</sequence>
<keyword evidence="2" id="KW-1133">Transmembrane helix</keyword>
<feature type="transmembrane region" description="Helical" evidence="2">
    <location>
        <begin position="898"/>
        <end position="921"/>
    </location>
</feature>
<reference evidence="4 5" key="1">
    <citation type="submission" date="2014-03" db="EMBL/GenBank/DDBJ databases">
        <title>Genomics of Bifidobacteria.</title>
        <authorList>
            <person name="Ventura M."/>
            <person name="Milani C."/>
            <person name="Lugli G.A."/>
        </authorList>
    </citation>
    <scope>NUCLEOTIDE SEQUENCE [LARGE SCALE GENOMIC DNA]</scope>
    <source>
        <strain evidence="4 5">LMG 10738</strain>
    </source>
</reference>
<dbReference type="Pfam" id="PF00092">
    <property type="entry name" value="VWA"/>
    <property type="match status" value="1"/>
</dbReference>
<dbReference type="Gene3D" id="2.60.40.3050">
    <property type="match status" value="1"/>
</dbReference>
<dbReference type="EMBL" id="JGYV01000029">
    <property type="protein sequence ID" value="KFI58573.1"/>
    <property type="molecule type" value="Genomic_DNA"/>
</dbReference>
<dbReference type="InterPro" id="IPR038174">
    <property type="entry name" value="Strep_pil_link_sf"/>
</dbReference>
<evidence type="ECO:0000259" key="3">
    <source>
        <dbReference type="PROSITE" id="PS50234"/>
    </source>
</evidence>
<comment type="caution">
    <text evidence="4">The sequence shown here is derived from an EMBL/GenBank/DDBJ whole genome shotgun (WGS) entry which is preliminary data.</text>
</comment>
<dbReference type="Pfam" id="PF24558">
    <property type="entry name" value="DUF7604"/>
    <property type="match status" value="1"/>
</dbReference>
<gene>
    <name evidence="4" type="ORF">BCUN_1751</name>
</gene>
<organism evidence="4 5">
    <name type="scientific">Bifidobacterium cuniculi</name>
    <dbReference type="NCBI Taxonomy" id="1688"/>
    <lineage>
        <taxon>Bacteria</taxon>
        <taxon>Bacillati</taxon>
        <taxon>Actinomycetota</taxon>
        <taxon>Actinomycetes</taxon>
        <taxon>Bifidobacteriales</taxon>
        <taxon>Bifidobacteriaceae</taxon>
        <taxon>Bifidobacterium</taxon>
    </lineage>
</organism>
<evidence type="ECO:0000313" key="5">
    <source>
        <dbReference type="Proteomes" id="UP000029067"/>
    </source>
</evidence>
<name>A0A087AIH3_9BIFI</name>
<evidence type="ECO:0000256" key="1">
    <source>
        <dbReference type="SAM" id="MobiDB-lite"/>
    </source>
</evidence>
<dbReference type="Gene3D" id="3.40.50.410">
    <property type="entry name" value="von Willebrand factor, type A domain"/>
    <property type="match status" value="1"/>
</dbReference>
<dbReference type="Proteomes" id="UP000029067">
    <property type="component" value="Unassembled WGS sequence"/>
</dbReference>
<evidence type="ECO:0000256" key="2">
    <source>
        <dbReference type="SAM" id="Phobius"/>
    </source>
</evidence>
<keyword evidence="2" id="KW-0472">Membrane</keyword>
<dbReference type="Pfam" id="PF12892">
    <property type="entry name" value="FctA"/>
    <property type="match status" value="1"/>
</dbReference>
<accession>A0A087AIH3</accession>
<feature type="domain" description="VWFA" evidence="3">
    <location>
        <begin position="203"/>
        <end position="437"/>
    </location>
</feature>
<dbReference type="CDD" id="cd00198">
    <property type="entry name" value="vWFA"/>
    <property type="match status" value="1"/>
</dbReference>
<feature type="region of interest" description="Disordered" evidence="1">
    <location>
        <begin position="1"/>
        <end position="21"/>
    </location>
</feature>
<evidence type="ECO:0000313" key="4">
    <source>
        <dbReference type="EMBL" id="KFI58573.1"/>
    </source>
</evidence>
<dbReference type="SUPFAM" id="SSF53300">
    <property type="entry name" value="vWA-like"/>
    <property type="match status" value="1"/>
</dbReference>
<keyword evidence="5" id="KW-1185">Reference proteome</keyword>
<proteinExistence type="predicted"/>
<keyword evidence="2" id="KW-0812">Transmembrane</keyword>
<dbReference type="SMART" id="SM00327">
    <property type="entry name" value="VWA"/>
    <property type="match status" value="1"/>
</dbReference>
<dbReference type="AlphaFoldDB" id="A0A087AIH3"/>
<dbReference type="InterPro" id="IPR002035">
    <property type="entry name" value="VWF_A"/>
</dbReference>
<dbReference type="InterPro" id="IPR022464">
    <property type="entry name" value="Strep_pil_isopept_link"/>
</dbReference>